<keyword evidence="7" id="KW-0378">Hydrolase</keyword>
<dbReference type="EC" id="3.1.3.5" evidence="3"/>
<organism evidence="10 11">
    <name type="scientific">Ornithinimicrobium faecis</name>
    <dbReference type="NCBI Taxonomy" id="2934158"/>
    <lineage>
        <taxon>Bacteria</taxon>
        <taxon>Bacillati</taxon>
        <taxon>Actinomycetota</taxon>
        <taxon>Actinomycetes</taxon>
        <taxon>Micrococcales</taxon>
        <taxon>Ornithinimicrobiaceae</taxon>
        <taxon>Ornithinimicrobium</taxon>
    </lineage>
</organism>
<proteinExistence type="inferred from homology"/>
<dbReference type="Proteomes" id="UP001056455">
    <property type="component" value="Chromosome"/>
</dbReference>
<protein>
    <recommendedName>
        <fullName evidence="3">5'-nucleotidase</fullName>
        <ecNumber evidence="3">3.1.3.5</ecNumber>
    </recommendedName>
</protein>
<evidence type="ECO:0000256" key="3">
    <source>
        <dbReference type="ARBA" id="ARBA00012643"/>
    </source>
</evidence>
<reference evidence="10" key="1">
    <citation type="submission" date="2022-06" db="EMBL/GenBank/DDBJ databases">
        <title>Ornithinimicrobium HY1793.</title>
        <authorList>
            <person name="Huang Y."/>
        </authorList>
    </citation>
    <scope>NUCLEOTIDE SEQUENCE</scope>
    <source>
        <strain evidence="10">HY1793</strain>
    </source>
</reference>
<dbReference type="SUPFAM" id="SSF64167">
    <property type="entry name" value="SurE-like"/>
    <property type="match status" value="1"/>
</dbReference>
<dbReference type="InterPro" id="IPR002828">
    <property type="entry name" value="SurE-like_Pase/nucleotidase"/>
</dbReference>
<accession>A0ABY4YTT1</accession>
<feature type="domain" description="Survival protein SurE-like phosphatase/nucleotidase" evidence="9">
    <location>
        <begin position="3"/>
        <end position="188"/>
    </location>
</feature>
<keyword evidence="6" id="KW-0547">Nucleotide-binding</keyword>
<evidence type="ECO:0000313" key="10">
    <source>
        <dbReference type="EMBL" id="USQ80186.1"/>
    </source>
</evidence>
<name>A0ABY4YTT1_9MICO</name>
<evidence type="ECO:0000256" key="8">
    <source>
        <dbReference type="SAM" id="MobiDB-lite"/>
    </source>
</evidence>
<evidence type="ECO:0000256" key="2">
    <source>
        <dbReference type="ARBA" id="ARBA00011062"/>
    </source>
</evidence>
<feature type="compositionally biased region" description="Polar residues" evidence="8">
    <location>
        <begin position="268"/>
        <end position="279"/>
    </location>
</feature>
<dbReference type="InterPro" id="IPR030048">
    <property type="entry name" value="SurE"/>
</dbReference>
<sequence length="279" mass="28696">MRVLITNDDGIDSPGLAVLANVAHAAGHDVVVAAPAQEYSGASASLIGQQSDGRLELVPGTPPGLVSGVEAFGVRAAPALIAFAASYGAFGDRPDLLLSGINLGANTGHATLHSGTVGAALSAVTQGIPALAVSMASADPVHWDTAEDVCRVALEWLTENLPSGRVLNVNVPDISQDRLRGLRSARLADFGAVQAAVKERGEGWVQITYEEIEAEHEPGTDAYLLEHGWATASLLRPPAHDPSDPAPPEFTTAAADHEGEAVAVSRGRTMSSGPEPTDA</sequence>
<keyword evidence="11" id="KW-1185">Reference proteome</keyword>
<comment type="catalytic activity">
    <reaction evidence="1">
        <text>a ribonucleoside 5'-phosphate + H2O = a ribonucleoside + phosphate</text>
        <dbReference type="Rhea" id="RHEA:12484"/>
        <dbReference type="ChEBI" id="CHEBI:15377"/>
        <dbReference type="ChEBI" id="CHEBI:18254"/>
        <dbReference type="ChEBI" id="CHEBI:43474"/>
        <dbReference type="ChEBI" id="CHEBI:58043"/>
        <dbReference type="EC" id="3.1.3.5"/>
    </reaction>
</comment>
<feature type="region of interest" description="Disordered" evidence="8">
    <location>
        <begin position="260"/>
        <end position="279"/>
    </location>
</feature>
<comment type="similarity">
    <text evidence="2">Belongs to the SurE nucleotidase family.</text>
</comment>
<dbReference type="PANTHER" id="PTHR30457">
    <property type="entry name" value="5'-NUCLEOTIDASE SURE"/>
    <property type="match status" value="1"/>
</dbReference>
<evidence type="ECO:0000313" key="11">
    <source>
        <dbReference type="Proteomes" id="UP001056455"/>
    </source>
</evidence>
<evidence type="ECO:0000256" key="7">
    <source>
        <dbReference type="ARBA" id="ARBA00022801"/>
    </source>
</evidence>
<dbReference type="RefSeq" id="WP_252593562.1">
    <property type="nucleotide sequence ID" value="NZ_CP099489.1"/>
</dbReference>
<evidence type="ECO:0000256" key="5">
    <source>
        <dbReference type="ARBA" id="ARBA00022723"/>
    </source>
</evidence>
<keyword evidence="5" id="KW-0479">Metal-binding</keyword>
<dbReference type="Pfam" id="PF01975">
    <property type="entry name" value="SurE"/>
    <property type="match status" value="1"/>
</dbReference>
<keyword evidence="4" id="KW-0963">Cytoplasm</keyword>
<evidence type="ECO:0000256" key="6">
    <source>
        <dbReference type="ARBA" id="ARBA00022741"/>
    </source>
</evidence>
<dbReference type="InterPro" id="IPR036523">
    <property type="entry name" value="SurE-like_sf"/>
</dbReference>
<dbReference type="EMBL" id="CP099489">
    <property type="protein sequence ID" value="USQ80186.1"/>
    <property type="molecule type" value="Genomic_DNA"/>
</dbReference>
<evidence type="ECO:0000256" key="4">
    <source>
        <dbReference type="ARBA" id="ARBA00022490"/>
    </source>
</evidence>
<evidence type="ECO:0000256" key="1">
    <source>
        <dbReference type="ARBA" id="ARBA00000815"/>
    </source>
</evidence>
<evidence type="ECO:0000259" key="9">
    <source>
        <dbReference type="Pfam" id="PF01975"/>
    </source>
</evidence>
<gene>
    <name evidence="10" type="ORF">NF556_00545</name>
</gene>
<dbReference type="Gene3D" id="3.40.1210.10">
    <property type="entry name" value="Survival protein SurE-like phosphatase/nucleotidase"/>
    <property type="match status" value="1"/>
</dbReference>
<dbReference type="PANTHER" id="PTHR30457:SF12">
    <property type="entry name" value="5'_3'-NUCLEOTIDASE SURE"/>
    <property type="match status" value="1"/>
</dbReference>